<evidence type="ECO:0000256" key="1">
    <source>
        <dbReference type="ARBA" id="ARBA00004496"/>
    </source>
</evidence>
<dbReference type="InterPro" id="IPR051367">
    <property type="entry name" value="mRNA_TranslReg/HistoneTransl"/>
</dbReference>
<dbReference type="InterPro" id="IPR016024">
    <property type="entry name" value="ARM-type_fold"/>
</dbReference>
<dbReference type="GO" id="GO:0008494">
    <property type="term" value="F:translation activator activity"/>
    <property type="evidence" value="ECO:0007669"/>
    <property type="project" value="TreeGrafter"/>
</dbReference>
<dbReference type="GO" id="GO:0006446">
    <property type="term" value="P:regulation of translational initiation"/>
    <property type="evidence" value="ECO:0007669"/>
    <property type="project" value="TreeGrafter"/>
</dbReference>
<dbReference type="PANTHER" id="PTHR23254">
    <property type="entry name" value="EIF4G DOMAIN PROTEIN"/>
    <property type="match status" value="1"/>
</dbReference>
<accession>A0A6F9DHH5</accession>
<feature type="compositionally biased region" description="Polar residues" evidence="4">
    <location>
        <begin position="21"/>
        <end position="74"/>
    </location>
</feature>
<organism evidence="6">
    <name type="scientific">Phallusia mammillata</name>
    <dbReference type="NCBI Taxonomy" id="59560"/>
    <lineage>
        <taxon>Eukaryota</taxon>
        <taxon>Metazoa</taxon>
        <taxon>Chordata</taxon>
        <taxon>Tunicata</taxon>
        <taxon>Ascidiacea</taxon>
        <taxon>Phlebobranchia</taxon>
        <taxon>Ascidiidae</taxon>
        <taxon>Phallusia</taxon>
    </lineage>
</organism>
<comment type="subcellular location">
    <subcellularLocation>
        <location evidence="1">Cytoplasm</location>
    </subcellularLocation>
</comment>
<proteinExistence type="evidence at transcript level"/>
<feature type="compositionally biased region" description="Polar residues" evidence="4">
    <location>
        <begin position="540"/>
        <end position="556"/>
    </location>
</feature>
<dbReference type="InterPro" id="IPR003890">
    <property type="entry name" value="MIF4G-like_typ-3"/>
</dbReference>
<evidence type="ECO:0000259" key="5">
    <source>
        <dbReference type="SMART" id="SM00543"/>
    </source>
</evidence>
<dbReference type="SUPFAM" id="SSF48371">
    <property type="entry name" value="ARM repeat"/>
    <property type="match status" value="1"/>
</dbReference>
<evidence type="ECO:0000256" key="3">
    <source>
        <dbReference type="ARBA" id="ARBA00022845"/>
    </source>
</evidence>
<evidence type="ECO:0000256" key="4">
    <source>
        <dbReference type="SAM" id="MobiDB-lite"/>
    </source>
</evidence>
<dbReference type="EMBL" id="LR786554">
    <property type="protein sequence ID" value="CAB3262108.1"/>
    <property type="molecule type" value="mRNA"/>
</dbReference>
<dbReference type="Pfam" id="PF02854">
    <property type="entry name" value="MIF4G"/>
    <property type="match status" value="1"/>
</dbReference>
<keyword evidence="2" id="KW-0963">Cytoplasm</keyword>
<dbReference type="Gene3D" id="1.25.40.180">
    <property type="match status" value="1"/>
</dbReference>
<evidence type="ECO:0000313" key="6">
    <source>
        <dbReference type="EMBL" id="CAB3262108.1"/>
    </source>
</evidence>
<dbReference type="AlphaFoldDB" id="A0A6F9DHH5"/>
<dbReference type="PANTHER" id="PTHR23254:SF15">
    <property type="entry name" value="POLYADENYLATE-BINDING PROTEIN-INTERACTING PROTEIN 1"/>
    <property type="match status" value="1"/>
</dbReference>
<protein>
    <submittedName>
        <fullName evidence="6">Uncharacterized protein LOC100178001</fullName>
    </submittedName>
</protein>
<feature type="region of interest" description="Disordered" evidence="4">
    <location>
        <begin position="1"/>
        <end position="74"/>
    </location>
</feature>
<dbReference type="GO" id="GO:0005737">
    <property type="term" value="C:cytoplasm"/>
    <property type="evidence" value="ECO:0007669"/>
    <property type="project" value="UniProtKB-SubCell"/>
</dbReference>
<feature type="compositionally biased region" description="Polar residues" evidence="4">
    <location>
        <begin position="88"/>
        <end position="141"/>
    </location>
</feature>
<keyword evidence="3" id="KW-0810">Translation regulation</keyword>
<evidence type="ECO:0000256" key="2">
    <source>
        <dbReference type="ARBA" id="ARBA00022490"/>
    </source>
</evidence>
<feature type="region of interest" description="Disordered" evidence="4">
    <location>
        <begin position="537"/>
        <end position="556"/>
    </location>
</feature>
<dbReference type="SMART" id="SM00543">
    <property type="entry name" value="MIF4G"/>
    <property type="match status" value="1"/>
</dbReference>
<name>A0A6F9DHH5_9ASCI</name>
<gene>
    <name evidence="6" type="primary">LOC100178001</name>
</gene>
<feature type="domain" description="MIF4G" evidence="5">
    <location>
        <begin position="309"/>
        <end position="530"/>
    </location>
</feature>
<dbReference type="GO" id="GO:0003723">
    <property type="term" value="F:RNA binding"/>
    <property type="evidence" value="ECO:0007669"/>
    <property type="project" value="InterPro"/>
</dbReference>
<feature type="region of interest" description="Disordered" evidence="4">
    <location>
        <begin position="88"/>
        <end position="149"/>
    </location>
</feature>
<sequence length="666" mass="73947">MSNRSENSHIEIGVWDPSSVAKPSSQSPVNHPSQSYGVPASSQHSWHSQPSNNSVGSDFNLSSMRDSMPYQHQQAPVEGNVSNIFYTPSQQGGYIQTSDPTPYSSISGNSMSMMPQSNPPQRAWSTAQPSASAADGSQNWRNPPPQPYNNMQQQYVPYGTPHLNPQQPRQNSTTQNFVNPLISNVDSEAADIKVDRMHKAAQEAEEIKNTMMKKPTTISKGALAVLQKDLKDAAAPFQSPEALKQFRDRQLGILNPETNNYTESSTNINPEQILSSSNLSATAAEFVPQFAVKKAQVPPLTTIDEHDAVEHINQCINNLIVYPACFDSTVPSMLKTLKSYALPESTVQKAVDIIYETCIIEPNFRYLGAQLCDTLARSDTGIPKFRSILLSKAQKEFQNMDNALGSDDITIERARGFTHFVSELFLSLMMERPSGKLERFAILGRAILGVMEKLIKHANDENIQCVVRVLKLTVMSMEDSLKDDEKGSAEKMQSILDNLISFLDDDKQSVKLSKATTNLLSGFKKLRADNWGRVSKEETQAASNTKQFYPGQQESPTNESFMINEPVFFTPDGVQYTAADAADPEFYNKFLARFDDQAYNMAGPSVPDAAQYTTNPIDEPPWAGDYNDWSPADADQFDLAAAEDDIKYDDDDYDVELEMFINKIVG</sequence>
<reference evidence="6" key="1">
    <citation type="submission" date="2020-04" db="EMBL/GenBank/DDBJ databases">
        <authorList>
            <person name="Neveu A P."/>
        </authorList>
    </citation>
    <scope>NUCLEOTIDE SEQUENCE</scope>
    <source>
        <tissue evidence="6">Whole embryo</tissue>
    </source>
</reference>